<dbReference type="InterPro" id="IPR050509">
    <property type="entry name" value="CoA-transferase_III"/>
</dbReference>
<name>A0A6P2C000_9ACTN</name>
<dbReference type="OrthoDB" id="4909260at2"/>
<organism evidence="2 3">
    <name type="scientific">Trebonia kvetii</name>
    <dbReference type="NCBI Taxonomy" id="2480626"/>
    <lineage>
        <taxon>Bacteria</taxon>
        <taxon>Bacillati</taxon>
        <taxon>Actinomycetota</taxon>
        <taxon>Actinomycetes</taxon>
        <taxon>Streptosporangiales</taxon>
        <taxon>Treboniaceae</taxon>
        <taxon>Trebonia</taxon>
    </lineage>
</organism>
<protein>
    <submittedName>
        <fullName evidence="2">CoA transferase</fullName>
    </submittedName>
</protein>
<gene>
    <name evidence="2" type="ORF">EAS64_27500</name>
</gene>
<comment type="caution">
    <text evidence="2">The sequence shown here is derived from an EMBL/GenBank/DDBJ whole genome shotgun (WGS) entry which is preliminary data.</text>
</comment>
<evidence type="ECO:0000313" key="3">
    <source>
        <dbReference type="Proteomes" id="UP000460272"/>
    </source>
</evidence>
<dbReference type="Gene3D" id="3.40.50.10540">
    <property type="entry name" value="Crotonobetainyl-coa:carnitine coa-transferase, domain 1"/>
    <property type="match status" value="1"/>
</dbReference>
<dbReference type="InterPro" id="IPR023606">
    <property type="entry name" value="CoA-Trfase_III_dom_1_sf"/>
</dbReference>
<evidence type="ECO:0000256" key="1">
    <source>
        <dbReference type="ARBA" id="ARBA00022679"/>
    </source>
</evidence>
<evidence type="ECO:0000313" key="2">
    <source>
        <dbReference type="EMBL" id="TVZ02753.1"/>
    </source>
</evidence>
<dbReference type="InterPro" id="IPR003673">
    <property type="entry name" value="CoA-Trfase_fam_III"/>
</dbReference>
<dbReference type="AlphaFoldDB" id="A0A6P2C000"/>
<dbReference type="PANTHER" id="PTHR48228">
    <property type="entry name" value="SUCCINYL-COA--D-CITRAMALATE COA-TRANSFERASE"/>
    <property type="match status" value="1"/>
</dbReference>
<dbReference type="GO" id="GO:0016740">
    <property type="term" value="F:transferase activity"/>
    <property type="evidence" value="ECO:0007669"/>
    <property type="project" value="UniProtKB-KW"/>
</dbReference>
<dbReference type="Pfam" id="PF02515">
    <property type="entry name" value="CoA_transf_3"/>
    <property type="match status" value="1"/>
</dbReference>
<dbReference type="Proteomes" id="UP000460272">
    <property type="component" value="Unassembled WGS sequence"/>
</dbReference>
<reference evidence="2 3" key="1">
    <citation type="submission" date="2018-11" db="EMBL/GenBank/DDBJ databases">
        <title>Trebonia kvetii gen.nov., sp.nov., a novel acidophilic actinobacterium, and proposal of the new actinobacterial family Treboniaceae fam. nov.</title>
        <authorList>
            <person name="Rapoport D."/>
            <person name="Sagova-Mareckova M."/>
            <person name="Sedlacek I."/>
            <person name="Provaznik J."/>
            <person name="Kralova S."/>
            <person name="Pavlinic D."/>
            <person name="Benes V."/>
            <person name="Kopecky J."/>
        </authorList>
    </citation>
    <scope>NUCLEOTIDE SEQUENCE [LARGE SCALE GENOMIC DNA]</scope>
    <source>
        <strain evidence="2 3">15Tr583</strain>
    </source>
</reference>
<dbReference type="PANTHER" id="PTHR48228:SF6">
    <property type="entry name" value="L-CARNITINE COA-TRANSFERASE"/>
    <property type="match status" value="1"/>
</dbReference>
<proteinExistence type="predicted"/>
<accession>A0A6P2C000</accession>
<keyword evidence="1 2" id="KW-0808">Transferase</keyword>
<keyword evidence="3" id="KW-1185">Reference proteome</keyword>
<dbReference type="EMBL" id="RPFW01000005">
    <property type="protein sequence ID" value="TVZ02753.1"/>
    <property type="molecule type" value="Genomic_DNA"/>
</dbReference>
<dbReference type="SUPFAM" id="SSF89796">
    <property type="entry name" value="CoA-transferase family III (CaiB/BaiF)"/>
    <property type="match status" value="2"/>
</dbReference>
<sequence>MALTGMPGGPPVASAAPVLAMLAQVTAEFGRVTADSGTAVQADPAELIAGRAALAGFTRGGRVSAGGSSFLLRAADGWCAVTVSRPDDVAAVPAIAGALGLAVAGGDAVETRAQARTVLAAAAASTPAEEFAAAAQLVGVPAAALPSSALASSALASSALGARVRPPAPGGTSLAGASGTSLAGAAGWPPWRTTRIAAPAAGATLAGAVVADLSSMWAGPLCSRLLGLAGAEVIKVESPARPDGARSGNREFFDWLHAGHRSLSVDFGTRTGRTALAALLEVADVVIEASRPRALAAAGLAPDMIAHRPGQVWLSITGYGRSMPERVAFGDDAAVAGGLVGWTTGGGYGQGGWGAGAPHAGEQSSPPYLFESSPEPVFCADAIADPLTAACGALAVALSLSAGGGELIDLPMREVAAAFAAAALDHGPHDVLPGGSVACPRSHRAQAVLPPRRPAPPAGPAAHAPELGADTSAVLAWLARRPAAC</sequence>